<dbReference type="Gene3D" id="2.160.20.10">
    <property type="entry name" value="Single-stranded right-handed beta-helix, Pectin lyase-like"/>
    <property type="match status" value="1"/>
</dbReference>
<evidence type="ECO:0008006" key="3">
    <source>
        <dbReference type="Google" id="ProtNLM"/>
    </source>
</evidence>
<evidence type="ECO:0000313" key="2">
    <source>
        <dbReference type="Proteomes" id="UP000326780"/>
    </source>
</evidence>
<gene>
    <name evidence="1" type="ORF">GFK26_12325</name>
</gene>
<name>A0A5Q0M191_VARPD</name>
<dbReference type="Proteomes" id="UP000326780">
    <property type="component" value="Chromosome"/>
</dbReference>
<dbReference type="SUPFAM" id="SSF51126">
    <property type="entry name" value="Pectin lyase-like"/>
    <property type="match status" value="1"/>
</dbReference>
<accession>A0A5Q0M191</accession>
<protein>
    <recommendedName>
        <fullName evidence="3">Right handed beta helix domain-containing protein</fullName>
    </recommendedName>
</protein>
<dbReference type="RefSeq" id="WP_153282204.1">
    <property type="nucleotide sequence ID" value="NZ_CP045644.1"/>
</dbReference>
<dbReference type="InterPro" id="IPR011050">
    <property type="entry name" value="Pectin_lyase_fold/virulence"/>
</dbReference>
<dbReference type="Gene3D" id="2.160.20.80">
    <property type="entry name" value="E3 ubiquitin-protein ligase SopA"/>
    <property type="match status" value="1"/>
</dbReference>
<organism evidence="1 2">
    <name type="scientific">Variovorax paradoxus</name>
    <dbReference type="NCBI Taxonomy" id="34073"/>
    <lineage>
        <taxon>Bacteria</taxon>
        <taxon>Pseudomonadati</taxon>
        <taxon>Pseudomonadota</taxon>
        <taxon>Betaproteobacteria</taxon>
        <taxon>Burkholderiales</taxon>
        <taxon>Comamonadaceae</taxon>
        <taxon>Variovorax</taxon>
    </lineage>
</organism>
<proteinExistence type="predicted"/>
<sequence length="418" mass="46367">MNRRSLLTSTLSLFNSVALIPLFGCNMTTRNIRSFGKTFTYLKDPEHRTREMGNAPLLIEKAMFSGEQFDDQIWKNIRFVDCEFSGAYEIRLSGLQECRFERCRFHDAVIGWGTAEQVTFFDCHVTGDSNIAGDVGSKDVRFESCNFQGPGSDPNQWGTIGTYGQTEFIKCSARWFSMFGFSRTSLRDCVVEEGEIRTDSDANSGPNFQRSDVLIESCKLRGTFDLVAADLQSLTIRDTVLDHLDLTNATIKDDLVIERVRGGAIQVGIKEAARAFSMKDSQIHGNGISVCYVYAGAFDSVLIERCIFGGDVTKPVIIAGGFDPDNKETQPVMTRRLTLRDNRIPFLCSGYLNAGDVVIEGNTIESLDLQKGRLDSLEITGNTITRSVNFTGTQAKKSKVQHLAKGQAKLDGSNIQLN</sequence>
<dbReference type="InterPro" id="IPR012334">
    <property type="entry name" value="Pectin_lyas_fold"/>
</dbReference>
<dbReference type="EMBL" id="CP045644">
    <property type="protein sequence ID" value="QFZ83490.1"/>
    <property type="molecule type" value="Genomic_DNA"/>
</dbReference>
<reference evidence="1 2" key="1">
    <citation type="submission" date="2019-10" db="EMBL/GenBank/DDBJ databases">
        <title>Complete genome sequence of Variovorax paradoxus 5C-2.</title>
        <authorList>
            <person name="Gogoleva N.E."/>
            <person name="Balkin A.S."/>
        </authorList>
    </citation>
    <scope>NUCLEOTIDE SEQUENCE [LARGE SCALE GENOMIC DNA]</scope>
    <source>
        <strain evidence="1 2">5C-2</strain>
    </source>
</reference>
<evidence type="ECO:0000313" key="1">
    <source>
        <dbReference type="EMBL" id="QFZ83490.1"/>
    </source>
</evidence>
<dbReference type="AlphaFoldDB" id="A0A5Q0M191"/>